<accession>A0ABQ8S1W0</accession>
<feature type="region of interest" description="Disordered" evidence="1">
    <location>
        <begin position="73"/>
        <end position="141"/>
    </location>
</feature>
<gene>
    <name evidence="2" type="ORF">ANN_25408</name>
</gene>
<protein>
    <submittedName>
        <fullName evidence="2">Uncharacterized protein</fullName>
    </submittedName>
</protein>
<sequence>MPCPSQTSGFNVPNYVRTAPRFTQPPMKLSTGSFPLVKAFQSVVPTTPPHSSAEVMESMGLYLHAPKCLHGTLRSKSTGVRPSERELLDRRLENDTTKHQSVPNTAGGARKETSRDRPGILWSRRNDRKKLDQRKPTAETYNHQIRDPWIPPQDCATTRFHSPEENCVCSLCNDKCDRYHLLKCKDRKKTLSEYSKE</sequence>
<feature type="compositionally biased region" description="Basic and acidic residues" evidence="1">
    <location>
        <begin position="82"/>
        <end position="98"/>
    </location>
</feature>
<proteinExistence type="predicted"/>
<reference evidence="2 3" key="1">
    <citation type="journal article" date="2022" name="Allergy">
        <title>Genome assembly and annotation of Periplaneta americana reveal a comprehensive cockroach allergen profile.</title>
        <authorList>
            <person name="Wang L."/>
            <person name="Xiong Q."/>
            <person name="Saelim N."/>
            <person name="Wang L."/>
            <person name="Nong W."/>
            <person name="Wan A.T."/>
            <person name="Shi M."/>
            <person name="Liu X."/>
            <person name="Cao Q."/>
            <person name="Hui J.H.L."/>
            <person name="Sookrung N."/>
            <person name="Leung T.F."/>
            <person name="Tungtrongchitr A."/>
            <person name="Tsui S.K.W."/>
        </authorList>
    </citation>
    <scope>NUCLEOTIDE SEQUENCE [LARGE SCALE GENOMIC DNA]</scope>
    <source>
        <strain evidence="2">PWHHKU_190912</strain>
    </source>
</reference>
<evidence type="ECO:0000256" key="1">
    <source>
        <dbReference type="SAM" id="MobiDB-lite"/>
    </source>
</evidence>
<comment type="caution">
    <text evidence="2">The sequence shown here is derived from an EMBL/GenBank/DDBJ whole genome shotgun (WGS) entry which is preliminary data.</text>
</comment>
<keyword evidence="3" id="KW-1185">Reference proteome</keyword>
<dbReference type="Proteomes" id="UP001148838">
    <property type="component" value="Unassembled WGS sequence"/>
</dbReference>
<dbReference type="EMBL" id="JAJSOF020000038">
    <property type="protein sequence ID" value="KAJ4427755.1"/>
    <property type="molecule type" value="Genomic_DNA"/>
</dbReference>
<evidence type="ECO:0000313" key="2">
    <source>
        <dbReference type="EMBL" id="KAJ4427755.1"/>
    </source>
</evidence>
<evidence type="ECO:0000313" key="3">
    <source>
        <dbReference type="Proteomes" id="UP001148838"/>
    </source>
</evidence>
<name>A0ABQ8S1W0_PERAM</name>
<feature type="compositionally biased region" description="Basic and acidic residues" evidence="1">
    <location>
        <begin position="109"/>
        <end position="118"/>
    </location>
</feature>
<organism evidence="2 3">
    <name type="scientific">Periplaneta americana</name>
    <name type="common">American cockroach</name>
    <name type="synonym">Blatta americana</name>
    <dbReference type="NCBI Taxonomy" id="6978"/>
    <lineage>
        <taxon>Eukaryota</taxon>
        <taxon>Metazoa</taxon>
        <taxon>Ecdysozoa</taxon>
        <taxon>Arthropoda</taxon>
        <taxon>Hexapoda</taxon>
        <taxon>Insecta</taxon>
        <taxon>Pterygota</taxon>
        <taxon>Neoptera</taxon>
        <taxon>Polyneoptera</taxon>
        <taxon>Dictyoptera</taxon>
        <taxon>Blattodea</taxon>
        <taxon>Blattoidea</taxon>
        <taxon>Blattidae</taxon>
        <taxon>Blattinae</taxon>
        <taxon>Periplaneta</taxon>
    </lineage>
</organism>